<comment type="caution">
    <text evidence="4">The sequence shown here is derived from an EMBL/GenBank/DDBJ whole genome shotgun (WGS) entry which is preliminary data.</text>
</comment>
<feature type="domain" description="Sortilin N-terminal" evidence="3">
    <location>
        <begin position="118"/>
        <end position="241"/>
    </location>
</feature>
<dbReference type="InterPro" id="IPR050310">
    <property type="entry name" value="VPS10-sortilin"/>
</dbReference>
<dbReference type="EMBL" id="JAENRR010000077">
    <property type="protein sequence ID" value="MBK3519573.1"/>
    <property type="molecule type" value="Genomic_DNA"/>
</dbReference>
<name>A0ABS1HPG3_9BACT</name>
<evidence type="ECO:0000256" key="2">
    <source>
        <dbReference type="SAM" id="SignalP"/>
    </source>
</evidence>
<organism evidence="4 5">
    <name type="scientific">Carboxylicivirga marina</name>
    <dbReference type="NCBI Taxonomy" id="2800988"/>
    <lineage>
        <taxon>Bacteria</taxon>
        <taxon>Pseudomonadati</taxon>
        <taxon>Bacteroidota</taxon>
        <taxon>Bacteroidia</taxon>
        <taxon>Marinilabiliales</taxon>
        <taxon>Marinilabiliaceae</taxon>
        <taxon>Carboxylicivirga</taxon>
    </lineage>
</organism>
<evidence type="ECO:0000313" key="5">
    <source>
        <dbReference type="Proteomes" id="UP000605676"/>
    </source>
</evidence>
<dbReference type="PANTHER" id="PTHR12106">
    <property type="entry name" value="SORTILIN RELATED"/>
    <property type="match status" value="1"/>
</dbReference>
<dbReference type="SUPFAM" id="SSF110296">
    <property type="entry name" value="Oligoxyloglucan reducing end-specific cellobiohydrolase"/>
    <property type="match status" value="3"/>
</dbReference>
<dbReference type="Pfam" id="PF15902">
    <property type="entry name" value="Sortilin-Vps10"/>
    <property type="match status" value="1"/>
</dbReference>
<evidence type="ECO:0000256" key="1">
    <source>
        <dbReference type="ARBA" id="ARBA00022737"/>
    </source>
</evidence>
<gene>
    <name evidence="4" type="ORF">JIV24_19670</name>
</gene>
<accession>A0ABS1HPG3</accession>
<evidence type="ECO:0000313" key="4">
    <source>
        <dbReference type="EMBL" id="MBK3519573.1"/>
    </source>
</evidence>
<dbReference type="Gene3D" id="2.130.10.10">
    <property type="entry name" value="YVTN repeat-like/Quinoprotein amine dehydrogenase"/>
    <property type="match status" value="4"/>
</dbReference>
<dbReference type="CDD" id="cd15482">
    <property type="entry name" value="Sialidase_non-viral"/>
    <property type="match status" value="2"/>
</dbReference>
<evidence type="ECO:0000259" key="3">
    <source>
        <dbReference type="Pfam" id="PF15902"/>
    </source>
</evidence>
<dbReference type="PANTHER" id="PTHR12106:SF27">
    <property type="entry name" value="SORTILIN-RELATED RECEPTOR"/>
    <property type="match status" value="1"/>
</dbReference>
<reference evidence="4 5" key="1">
    <citation type="submission" date="2021-01" db="EMBL/GenBank/DDBJ databases">
        <title>Carboxyliciviraga sp.nov., isolated from coastal sediments.</title>
        <authorList>
            <person name="Lu D."/>
            <person name="Zhang T."/>
        </authorList>
    </citation>
    <scope>NUCLEOTIDE SEQUENCE [LARGE SCALE GENOMIC DNA]</scope>
    <source>
        <strain evidence="4 5">N1Y132</strain>
    </source>
</reference>
<keyword evidence="2" id="KW-0732">Signal</keyword>
<feature type="signal peptide" evidence="2">
    <location>
        <begin position="1"/>
        <end position="19"/>
    </location>
</feature>
<proteinExistence type="predicted"/>
<dbReference type="Proteomes" id="UP000605676">
    <property type="component" value="Unassembled WGS sequence"/>
</dbReference>
<protein>
    <recommendedName>
        <fullName evidence="3">Sortilin N-terminal domain-containing protein</fullName>
    </recommendedName>
</protein>
<sequence>MKCIGFILVALTIATTLSAQERPDYYDAMTWRFIGPMMGTRGSVVIGHPTEPNTFFHGAGNGLWKTEDAGTYWEPVGDEDFNYGSIGAMEFSESNPKIVYVGLGEPQMRNNVSWGDGVYKSTDGGDNWTHVGLKEVKHISQVRVHPNNPDIVYVGAFGDAFGPNTERGVFRTKDGGLTWDKVLYKSDKAGVIDLVMNPSNPDELFAVMWEFERKAWGPKTGGPESGMWKSTDGGDNWTEITYNNGLPKKGRGRTGMTMSAADAKKVYALIDSESQPGLYVSNDLGENWEFVSDFFQIIGRPFYYSHIYASPHDANELWCPNNRMFMSKDGGLTWILDPGIKDDFHDIWICSKDPNRMIGTNDGGCQVSTTGGKTWSSQYTQKNAQFYRVNVDNDFPYNVYGSGQDILAYKVPSASRWGGISGSETTIIGNGEISSVIPNPDDLNIVYNISGGAPMGSGAPFTVNNIATGQNEVRSVWPIPLFGLNGSDLKYRFNWDLAYFLSPHDSKTLYLGGNVVFKSTDEGLNWEVISPDLTNDLKNRQKITGTPWLSEYFGQEIYSTIKRMDESPVKQGVIWTGSDDGKIHVTKNGGKDWEDISIKDKYLPKYSQVYEIEPSQHDAATAYVVFSNFNTYNDYKPYIYKTTDYGKTWTNLSAQFPQGEISRTLREDKIRKGLLFVGTETGVYYSLNDGQSWDKLKANLPAVPVVDMKIKDVDLVIATNGRGFWIMDDITPLREKSAEVDAKPVHLYPIPEHTRFGYNWWLDYVPGGDPGMKKNYFVQNMRQGLTYYELSFKQVNGERKRQFIDAGDPKPLGPTFYFKLEKEPKDIAIEILSKDGKVLRNYSKEQMMLNTGEGGDFNTGMNKFVWDMRINMLPRVPKRPPTAVIPIVPPGEYQVRLRVDGTVETQPFVIKMSPKENYTQAQADAKFKFWMEMYNQAAASTKKVIAALDTRDKVLKQLEAFKNSGAKAGKIKRAQKQADEITRIVNNYEATFVSTGRTLAEVINLPATILFKMSFMSGILDHSEGPVSGSMQAEYKGLVEEANAADKTYQADIEPEMKKFYKFIK</sequence>
<keyword evidence="5" id="KW-1185">Reference proteome</keyword>
<feature type="chain" id="PRO_5046148555" description="Sortilin N-terminal domain-containing protein" evidence="2">
    <location>
        <begin position="20"/>
        <end position="1065"/>
    </location>
</feature>
<dbReference type="RefSeq" id="WP_200466792.1">
    <property type="nucleotide sequence ID" value="NZ_JAENRR010000077.1"/>
</dbReference>
<dbReference type="InterPro" id="IPR015943">
    <property type="entry name" value="WD40/YVTN_repeat-like_dom_sf"/>
</dbReference>
<dbReference type="InterPro" id="IPR031778">
    <property type="entry name" value="Sortilin_N"/>
</dbReference>
<keyword evidence="1" id="KW-0677">Repeat</keyword>